<dbReference type="Proteomes" id="UP001140453">
    <property type="component" value="Unassembled WGS sequence"/>
</dbReference>
<accession>A0A9W9D1C7</accession>
<feature type="region of interest" description="Disordered" evidence="1">
    <location>
        <begin position="244"/>
        <end position="266"/>
    </location>
</feature>
<evidence type="ECO:0000313" key="4">
    <source>
        <dbReference type="Proteomes" id="UP001140453"/>
    </source>
</evidence>
<name>A0A9W9D1C7_9PEZI</name>
<feature type="region of interest" description="Disordered" evidence="1">
    <location>
        <begin position="141"/>
        <end position="171"/>
    </location>
</feature>
<feature type="compositionally biased region" description="Basic and acidic residues" evidence="1">
    <location>
        <begin position="150"/>
        <end position="171"/>
    </location>
</feature>
<gene>
    <name evidence="3" type="ORF">N0V93_000084</name>
</gene>
<sequence length="266" mass="29496">MFSLQFLSLAILLTPCLAATGPPMPESPIPPKVEPTKLDNFTWRDPFSSPKIHQFDAACESSRTFAASEFQLHDLSAPEPQGLLPFRKQLLAVFGSRNYPGGWDGMDAHGYERNLLKMDYKDVPIQVRKWIEEQEKSEGPGKGLFAVLDKSGKEDTTETKQESDKSPSLDEDKIVMFAPGAVYETLPLWLAQDSACEGALTDLSKYSPKFVHGGVVGWPIEYTHPSRSKGERNMSFTLKAQVLDSPASASEKIDQDTVQTEAKDEL</sequence>
<evidence type="ECO:0000256" key="2">
    <source>
        <dbReference type="SAM" id="SignalP"/>
    </source>
</evidence>
<dbReference type="EMBL" id="JAPEVB010000001">
    <property type="protein sequence ID" value="KAJ4395870.1"/>
    <property type="molecule type" value="Genomic_DNA"/>
</dbReference>
<feature type="signal peptide" evidence="2">
    <location>
        <begin position="1"/>
        <end position="18"/>
    </location>
</feature>
<evidence type="ECO:0000313" key="3">
    <source>
        <dbReference type="EMBL" id="KAJ4395870.1"/>
    </source>
</evidence>
<reference evidence="3" key="1">
    <citation type="submission" date="2022-10" db="EMBL/GenBank/DDBJ databases">
        <title>Tapping the CABI collections for fungal endophytes: first genome assemblies for Collariella, Neodidymelliopsis, Ascochyta clinopodiicola, Didymella pomorum, Didymosphaeria variabile, Neocosmospora piperis and Neocucurbitaria cava.</title>
        <authorList>
            <person name="Hill R."/>
        </authorList>
    </citation>
    <scope>NUCLEOTIDE SEQUENCE</scope>
    <source>
        <strain evidence="3">IMI 355082</strain>
    </source>
</reference>
<keyword evidence="2" id="KW-0732">Signal</keyword>
<feature type="compositionally biased region" description="Basic and acidic residues" evidence="1">
    <location>
        <begin position="251"/>
        <end position="266"/>
    </location>
</feature>
<keyword evidence="4" id="KW-1185">Reference proteome</keyword>
<comment type="caution">
    <text evidence="3">The sequence shown here is derived from an EMBL/GenBank/DDBJ whole genome shotgun (WGS) entry which is preliminary data.</text>
</comment>
<organism evidence="3 4">
    <name type="scientific">Gnomoniopsis smithogilvyi</name>
    <dbReference type="NCBI Taxonomy" id="1191159"/>
    <lineage>
        <taxon>Eukaryota</taxon>
        <taxon>Fungi</taxon>
        <taxon>Dikarya</taxon>
        <taxon>Ascomycota</taxon>
        <taxon>Pezizomycotina</taxon>
        <taxon>Sordariomycetes</taxon>
        <taxon>Sordariomycetidae</taxon>
        <taxon>Diaporthales</taxon>
        <taxon>Gnomoniaceae</taxon>
        <taxon>Gnomoniopsis</taxon>
    </lineage>
</organism>
<evidence type="ECO:0000256" key="1">
    <source>
        <dbReference type="SAM" id="MobiDB-lite"/>
    </source>
</evidence>
<protein>
    <submittedName>
        <fullName evidence="3">Uncharacterized protein</fullName>
    </submittedName>
</protein>
<dbReference type="AlphaFoldDB" id="A0A9W9D1C7"/>
<dbReference type="OrthoDB" id="4359806at2759"/>
<proteinExistence type="predicted"/>
<feature type="chain" id="PRO_5040764064" evidence="2">
    <location>
        <begin position="19"/>
        <end position="266"/>
    </location>
</feature>